<dbReference type="PANTHER" id="PTHR37534:SF2">
    <property type="entry name" value="N-ACETYLTRANSFERASE DOMAIN-CONTAINING PROTEIN"/>
    <property type="match status" value="1"/>
</dbReference>
<dbReference type="GO" id="GO:0003700">
    <property type="term" value="F:DNA-binding transcription factor activity"/>
    <property type="evidence" value="ECO:0007669"/>
    <property type="project" value="TreeGrafter"/>
</dbReference>
<dbReference type="Proteomes" id="UP000248340">
    <property type="component" value="Unassembled WGS sequence"/>
</dbReference>
<evidence type="ECO:0000256" key="3">
    <source>
        <dbReference type="SAM" id="MobiDB-lite"/>
    </source>
</evidence>
<keyword evidence="2" id="KW-0539">Nucleus</keyword>
<dbReference type="GO" id="GO:0045944">
    <property type="term" value="P:positive regulation of transcription by RNA polymerase II"/>
    <property type="evidence" value="ECO:0007669"/>
    <property type="project" value="TreeGrafter"/>
</dbReference>
<sequence>MLSTSDSLTIESNTTHSRALCGNFPRGGRSLPAWYGYLCLWSVCAQCDLAVNRDTCSPCERAGLLCSQSRQPDLRIKLVDIPSTKRKRRKSTPGRTNARVKVIQSATRSELVDTAEVESGNRSSASPPTQCPKERSLKRPLASQNQGSAVPSDHDPGRSVSTPASTASSQFWPLSREEAQLVKYFFTNLVSWFDYCIPDRHFQTVVGSTVTKDPSILFAVLAISARHRELTMGISSCDSHEYEGRCLEVLIPSLNDTSKALDDSVLASAMLLRLLEEMSEPTEEKVFTSHAVSTPILLQIKGGNVRPSGFSDAAMIVALRQEIVIGNMVKRAVEPSLASCNANWSLAPADDATWTYRMIAHAARVTTFAYGNGPKDKLEWDRLWQYVLDWEERKPDSFQPIHYSHRTQLWTFRFRPENPEDAPSASADRVSILPVIYYTYDCPIAGQQYLQLSRILLLAHDPRMPSLGIGRAQYLQKQEEEMRNAVRVICGIAMSNPEYMPARLTAGLAIALGGELFDDPEETRELMQLVAEAELHVGWPCLKVSHRLRAFWGWEGNPA</sequence>
<organism evidence="4 5">
    <name type="scientific">Aspergillus uvarum CBS 121591</name>
    <dbReference type="NCBI Taxonomy" id="1448315"/>
    <lineage>
        <taxon>Eukaryota</taxon>
        <taxon>Fungi</taxon>
        <taxon>Dikarya</taxon>
        <taxon>Ascomycota</taxon>
        <taxon>Pezizomycotina</taxon>
        <taxon>Eurotiomycetes</taxon>
        <taxon>Eurotiomycetidae</taxon>
        <taxon>Eurotiales</taxon>
        <taxon>Aspergillaceae</taxon>
        <taxon>Aspergillus</taxon>
        <taxon>Aspergillus subgen. Circumdati</taxon>
    </lineage>
</organism>
<dbReference type="InterPro" id="IPR021858">
    <property type="entry name" value="Fun_TF"/>
</dbReference>
<dbReference type="GeneID" id="37142035"/>
<protein>
    <recommendedName>
        <fullName evidence="6">Zn(II)2Cys6 transcription factor</fullName>
    </recommendedName>
</protein>
<proteinExistence type="predicted"/>
<dbReference type="GO" id="GO:0005634">
    <property type="term" value="C:nucleus"/>
    <property type="evidence" value="ECO:0007669"/>
    <property type="project" value="UniProtKB-SubCell"/>
</dbReference>
<evidence type="ECO:0008006" key="6">
    <source>
        <dbReference type="Google" id="ProtNLM"/>
    </source>
</evidence>
<evidence type="ECO:0000313" key="4">
    <source>
        <dbReference type="EMBL" id="PYH81776.1"/>
    </source>
</evidence>
<feature type="region of interest" description="Disordered" evidence="3">
    <location>
        <begin position="80"/>
        <end position="169"/>
    </location>
</feature>
<evidence type="ECO:0000313" key="5">
    <source>
        <dbReference type="Proteomes" id="UP000248340"/>
    </source>
</evidence>
<evidence type="ECO:0000256" key="1">
    <source>
        <dbReference type="ARBA" id="ARBA00004123"/>
    </source>
</evidence>
<dbReference type="AlphaFoldDB" id="A0A319C7I5"/>
<dbReference type="GO" id="GO:0000976">
    <property type="term" value="F:transcription cis-regulatory region binding"/>
    <property type="evidence" value="ECO:0007669"/>
    <property type="project" value="TreeGrafter"/>
</dbReference>
<dbReference type="STRING" id="1448315.A0A319C7I5"/>
<accession>A0A319C7I5</accession>
<feature type="compositionally biased region" description="Polar residues" evidence="3">
    <location>
        <begin position="159"/>
        <end position="169"/>
    </location>
</feature>
<dbReference type="EMBL" id="KZ821699">
    <property type="protein sequence ID" value="PYH81776.1"/>
    <property type="molecule type" value="Genomic_DNA"/>
</dbReference>
<reference evidence="4 5" key="1">
    <citation type="submission" date="2016-12" db="EMBL/GenBank/DDBJ databases">
        <title>The genomes of Aspergillus section Nigri reveals drivers in fungal speciation.</title>
        <authorList>
            <consortium name="DOE Joint Genome Institute"/>
            <person name="Vesth T.C."/>
            <person name="Nybo J."/>
            <person name="Theobald S."/>
            <person name="Brandl J."/>
            <person name="Frisvad J.C."/>
            <person name="Nielsen K.F."/>
            <person name="Lyhne E.K."/>
            <person name="Kogle M.E."/>
            <person name="Kuo A."/>
            <person name="Riley R."/>
            <person name="Clum A."/>
            <person name="Nolan M."/>
            <person name="Lipzen A."/>
            <person name="Salamov A."/>
            <person name="Henrissat B."/>
            <person name="Wiebenga A."/>
            <person name="De Vries R.P."/>
            <person name="Grigoriev I.V."/>
            <person name="Mortensen U.H."/>
            <person name="Andersen M.R."/>
            <person name="Baker S.E."/>
        </authorList>
    </citation>
    <scope>NUCLEOTIDE SEQUENCE [LARGE SCALE GENOMIC DNA]</scope>
    <source>
        <strain evidence="4 5">CBS 121591</strain>
    </source>
</reference>
<keyword evidence="5" id="KW-1185">Reference proteome</keyword>
<gene>
    <name evidence="4" type="ORF">BO82DRAFT_402001</name>
</gene>
<dbReference type="Pfam" id="PF11951">
    <property type="entry name" value="Fungal_trans_2"/>
    <property type="match status" value="1"/>
</dbReference>
<dbReference type="RefSeq" id="XP_025491976.1">
    <property type="nucleotide sequence ID" value="XM_025639293.1"/>
</dbReference>
<evidence type="ECO:0000256" key="2">
    <source>
        <dbReference type="ARBA" id="ARBA00023242"/>
    </source>
</evidence>
<dbReference type="OrthoDB" id="4525710at2759"/>
<dbReference type="VEuPathDB" id="FungiDB:BO82DRAFT_402001"/>
<name>A0A319C7I5_9EURO</name>
<dbReference type="PANTHER" id="PTHR37534">
    <property type="entry name" value="TRANSCRIPTIONAL ACTIVATOR PROTEIN UGA3"/>
    <property type="match status" value="1"/>
</dbReference>
<comment type="subcellular location">
    <subcellularLocation>
        <location evidence="1">Nucleus</location>
    </subcellularLocation>
</comment>